<evidence type="ECO:0000313" key="4">
    <source>
        <dbReference type="EMBL" id="MCX3267229.1"/>
    </source>
</evidence>
<dbReference type="SUPFAM" id="SSF51391">
    <property type="entry name" value="Thiamin phosphate synthase"/>
    <property type="match status" value="1"/>
</dbReference>
<dbReference type="GO" id="GO:0005737">
    <property type="term" value="C:cytoplasm"/>
    <property type="evidence" value="ECO:0007669"/>
    <property type="project" value="TreeGrafter"/>
</dbReference>
<evidence type="ECO:0000256" key="2">
    <source>
        <dbReference type="ARBA" id="ARBA00022977"/>
    </source>
</evidence>
<dbReference type="CDD" id="cd00564">
    <property type="entry name" value="TMP_TenI"/>
    <property type="match status" value="1"/>
</dbReference>
<comment type="pathway">
    <text evidence="1">Cofactor biosynthesis; thiamine diphosphate biosynthesis.</text>
</comment>
<dbReference type="Pfam" id="PF02581">
    <property type="entry name" value="TMP-TENI"/>
    <property type="match status" value="1"/>
</dbReference>
<organism evidence="4 5">
    <name type="scientific">Pedobacter agri</name>
    <dbReference type="NCBI Taxonomy" id="454586"/>
    <lineage>
        <taxon>Bacteria</taxon>
        <taxon>Pseudomonadati</taxon>
        <taxon>Bacteroidota</taxon>
        <taxon>Sphingobacteriia</taxon>
        <taxon>Sphingobacteriales</taxon>
        <taxon>Sphingobacteriaceae</taxon>
        <taxon>Pedobacter</taxon>
    </lineage>
</organism>
<dbReference type="PANTHER" id="PTHR20857:SF23">
    <property type="entry name" value="THIAMINE BIOSYNTHETIC BIFUNCTIONAL ENZYME"/>
    <property type="match status" value="1"/>
</dbReference>
<dbReference type="InterPro" id="IPR022998">
    <property type="entry name" value="ThiamineP_synth_TenI"/>
</dbReference>
<dbReference type="GO" id="GO:0009228">
    <property type="term" value="P:thiamine biosynthetic process"/>
    <property type="evidence" value="ECO:0007669"/>
    <property type="project" value="UniProtKB-KW"/>
</dbReference>
<name>A0A9X3DGC2_9SPHI</name>
<reference evidence="4" key="1">
    <citation type="submission" date="2022-11" db="EMBL/GenBank/DDBJ databases">
        <authorList>
            <person name="Graham C."/>
            <person name="Newman J.D."/>
        </authorList>
    </citation>
    <scope>NUCLEOTIDE SEQUENCE</scope>
    <source>
        <strain evidence="4">DSM 19486</strain>
    </source>
</reference>
<dbReference type="RefSeq" id="WP_039843116.1">
    <property type="nucleotide sequence ID" value="NZ_JAPJUH010000007.1"/>
</dbReference>
<dbReference type="EMBL" id="JAPJUH010000007">
    <property type="protein sequence ID" value="MCX3267229.1"/>
    <property type="molecule type" value="Genomic_DNA"/>
</dbReference>
<feature type="domain" description="Thiamine phosphate synthase/TenI" evidence="3">
    <location>
        <begin position="9"/>
        <end position="191"/>
    </location>
</feature>
<dbReference type="GO" id="GO:0004789">
    <property type="term" value="F:thiamine-phosphate diphosphorylase activity"/>
    <property type="evidence" value="ECO:0007669"/>
    <property type="project" value="TreeGrafter"/>
</dbReference>
<dbReference type="AlphaFoldDB" id="A0A9X3DGC2"/>
<evidence type="ECO:0000256" key="1">
    <source>
        <dbReference type="ARBA" id="ARBA00004948"/>
    </source>
</evidence>
<proteinExistence type="predicted"/>
<evidence type="ECO:0000313" key="5">
    <source>
        <dbReference type="Proteomes" id="UP001142592"/>
    </source>
</evidence>
<accession>A0A9X3DGC2</accession>
<sequence>MSKKIAGGIYLVIDPGMEKQLLFNKLKAALEGSIDVLQIWNHWPEGINKLSFIQEISALAKPYHVPLLINQEWALLNETSALDGVHFDAFPVDLLSIKQKIGKAFIVGVTCSGNLETVIQAHQNQLDYISFCSMFPSRSAGSCTIVLPENVEQAGKLTDIPLFISGGITPENTATLKQKIDFDGVAVISGILNAKNPKQQTQAYRDALTKKQLS</sequence>
<evidence type="ECO:0000259" key="3">
    <source>
        <dbReference type="Pfam" id="PF02581"/>
    </source>
</evidence>
<gene>
    <name evidence="4" type="ORF">OQZ29_20880</name>
</gene>
<comment type="caution">
    <text evidence="4">The sequence shown here is derived from an EMBL/GenBank/DDBJ whole genome shotgun (WGS) entry which is preliminary data.</text>
</comment>
<keyword evidence="2" id="KW-0784">Thiamine biosynthesis</keyword>
<protein>
    <submittedName>
        <fullName evidence="4">Thiamine phosphate synthase</fullName>
    </submittedName>
</protein>
<dbReference type="Proteomes" id="UP001142592">
    <property type="component" value="Unassembled WGS sequence"/>
</dbReference>
<keyword evidence="5" id="KW-1185">Reference proteome</keyword>
<dbReference type="Gene3D" id="3.20.20.70">
    <property type="entry name" value="Aldolase class I"/>
    <property type="match status" value="1"/>
</dbReference>
<dbReference type="InterPro" id="IPR013785">
    <property type="entry name" value="Aldolase_TIM"/>
</dbReference>
<dbReference type="InterPro" id="IPR036206">
    <property type="entry name" value="ThiamineP_synth_sf"/>
</dbReference>
<dbReference type="PANTHER" id="PTHR20857">
    <property type="entry name" value="THIAMINE-PHOSPHATE PYROPHOSPHORYLASE"/>
    <property type="match status" value="1"/>
</dbReference>